<dbReference type="Gene3D" id="2.140.10.10">
    <property type="entry name" value="Quinoprotein alcohol dehydrogenase-like superfamily"/>
    <property type="match status" value="1"/>
</dbReference>
<protein>
    <recommendedName>
        <fullName evidence="3">Polyvinylalcohol dehydrogenase</fullName>
    </recommendedName>
</protein>
<accession>A0A438HDU9</accession>
<evidence type="ECO:0000313" key="1">
    <source>
        <dbReference type="EMBL" id="RVW82636.1"/>
    </source>
</evidence>
<sequence length="264" mass="28425">MESSMLPLEFNGNTDWCIIQSTMSQFVQSNVSGAVDASPSRVSIHECFKTTSIGCIHNMEDIGVSGGDPCQTRPLPFLAGAAIWGSSPSIDVRRNLVYVATGNLYSAPLSIRECQEQQNNQTVPTQPDQCIEPDNHSNSILAIDLDSDKIKWYRQLGGYDAWFLAYIVIAVQKSGFVWALDRNNGSLIWATEAGPGGLSGGGTWGAATDGIKVYTNIVNSDSKNFTLKPSEKNTTAGGWVAMEAGTGKILWSTANPSMPPPMVQ</sequence>
<dbReference type="EMBL" id="QGNW01000237">
    <property type="protein sequence ID" value="RVW82636.1"/>
    <property type="molecule type" value="Genomic_DNA"/>
</dbReference>
<dbReference type="PANTHER" id="PTHR32303">
    <property type="entry name" value="QUINOPROTEIN ALCOHOL DEHYDROGENASE (CYTOCHROME C)"/>
    <property type="match status" value="1"/>
</dbReference>
<name>A0A438HDU9_VITVI</name>
<dbReference type="Proteomes" id="UP000288805">
    <property type="component" value="Unassembled WGS sequence"/>
</dbReference>
<gene>
    <name evidence="1" type="ORF">CK203_037385</name>
</gene>
<dbReference type="PANTHER" id="PTHR32303:SF10">
    <property type="entry name" value="OUTER MEMBRANE PROTEIN ASSEMBLY FACTOR BAMB"/>
    <property type="match status" value="1"/>
</dbReference>
<proteinExistence type="predicted"/>
<dbReference type="SUPFAM" id="SSF50998">
    <property type="entry name" value="Quinoprotein alcohol dehydrogenase-like"/>
    <property type="match status" value="1"/>
</dbReference>
<organism evidence="1 2">
    <name type="scientific">Vitis vinifera</name>
    <name type="common">Grape</name>
    <dbReference type="NCBI Taxonomy" id="29760"/>
    <lineage>
        <taxon>Eukaryota</taxon>
        <taxon>Viridiplantae</taxon>
        <taxon>Streptophyta</taxon>
        <taxon>Embryophyta</taxon>
        <taxon>Tracheophyta</taxon>
        <taxon>Spermatophyta</taxon>
        <taxon>Magnoliopsida</taxon>
        <taxon>eudicotyledons</taxon>
        <taxon>Gunneridae</taxon>
        <taxon>Pentapetalae</taxon>
        <taxon>rosids</taxon>
        <taxon>Vitales</taxon>
        <taxon>Vitaceae</taxon>
        <taxon>Viteae</taxon>
        <taxon>Vitis</taxon>
    </lineage>
</organism>
<dbReference type="InterPro" id="IPR011047">
    <property type="entry name" value="Quinoprotein_ADH-like_sf"/>
</dbReference>
<evidence type="ECO:0000313" key="2">
    <source>
        <dbReference type="Proteomes" id="UP000288805"/>
    </source>
</evidence>
<reference evidence="1 2" key="1">
    <citation type="journal article" date="2018" name="PLoS Genet.">
        <title>Population sequencing reveals clonal diversity and ancestral inbreeding in the grapevine cultivar Chardonnay.</title>
        <authorList>
            <person name="Roach M.J."/>
            <person name="Johnson D.L."/>
            <person name="Bohlmann J."/>
            <person name="van Vuuren H.J."/>
            <person name="Jones S.J."/>
            <person name="Pretorius I.S."/>
            <person name="Schmidt S.A."/>
            <person name="Borneman A.R."/>
        </authorList>
    </citation>
    <scope>NUCLEOTIDE SEQUENCE [LARGE SCALE GENOMIC DNA]</scope>
    <source>
        <strain evidence="2">cv. Chardonnay</strain>
        <tissue evidence="1">Leaf</tissue>
    </source>
</reference>
<dbReference type="AlphaFoldDB" id="A0A438HDU9"/>
<evidence type="ECO:0008006" key="3">
    <source>
        <dbReference type="Google" id="ProtNLM"/>
    </source>
</evidence>
<comment type="caution">
    <text evidence="1">The sequence shown here is derived from an EMBL/GenBank/DDBJ whole genome shotgun (WGS) entry which is preliminary data.</text>
</comment>